<organism evidence="8 9">
    <name type="scientific">Aplosporella prunicola CBS 121167</name>
    <dbReference type="NCBI Taxonomy" id="1176127"/>
    <lineage>
        <taxon>Eukaryota</taxon>
        <taxon>Fungi</taxon>
        <taxon>Dikarya</taxon>
        <taxon>Ascomycota</taxon>
        <taxon>Pezizomycotina</taxon>
        <taxon>Dothideomycetes</taxon>
        <taxon>Dothideomycetes incertae sedis</taxon>
        <taxon>Botryosphaeriales</taxon>
        <taxon>Aplosporellaceae</taxon>
        <taxon>Aplosporella</taxon>
    </lineage>
</organism>
<dbReference type="InterPro" id="IPR036525">
    <property type="entry name" value="Tubulin/FtsZ_GTPase_sf"/>
</dbReference>
<evidence type="ECO:0000259" key="6">
    <source>
        <dbReference type="Pfam" id="PF10644"/>
    </source>
</evidence>
<keyword evidence="9" id="KW-1185">Reference proteome</keyword>
<dbReference type="Gene3D" id="3.40.50.1440">
    <property type="entry name" value="Tubulin/FtsZ, GTPase domain"/>
    <property type="match status" value="1"/>
</dbReference>
<evidence type="ECO:0000256" key="5">
    <source>
        <dbReference type="SAM" id="MobiDB-lite"/>
    </source>
</evidence>
<comment type="subcellular location">
    <subcellularLocation>
        <location evidence="2">Mitochondrion</location>
    </subcellularLocation>
</comment>
<comment type="similarity">
    <text evidence="3">Belongs to the misato family.</text>
</comment>
<evidence type="ECO:0008006" key="10">
    <source>
        <dbReference type="Google" id="ProtNLM"/>
    </source>
</evidence>
<gene>
    <name evidence="8" type="ORF">K452DRAFT_269038</name>
</gene>
<dbReference type="OrthoDB" id="271881at2759"/>
<dbReference type="Pfam" id="PF14881">
    <property type="entry name" value="Tubulin_3"/>
    <property type="match status" value="1"/>
</dbReference>
<evidence type="ECO:0000313" key="9">
    <source>
        <dbReference type="Proteomes" id="UP000799438"/>
    </source>
</evidence>
<evidence type="ECO:0000259" key="7">
    <source>
        <dbReference type="Pfam" id="PF14881"/>
    </source>
</evidence>
<evidence type="ECO:0000256" key="2">
    <source>
        <dbReference type="ARBA" id="ARBA00004173"/>
    </source>
</evidence>
<sequence length="543" mass="60968">MHEIVTLQFGQQSNYLGTHFWNTQESYFTYDSQTESPVDHDVHFRPGIGADGSDTFMPRAVIYDLKGAFGSLKKINALYDPLEEAETSAGLWQGTTVPIRAEPIAPSTYTQHMDAGLEPPQLTPESVRYWSDYSRVYFHPKGLVQLHEYELQSRIMPFEAWDAGGELFGELDKEHDLLDRDLRPFIEECDQLQALQMMTGVDDAWGGFSSRYAERLRDEFGKLSIWVWALEDEEKKARDKKLLALTNRARSLSALTEQATAYIPLLDQPSKTPSYLTYSPSSRWHTSALQAAALESMTLPSRLKPASQRHTFAEMEAAFNNGGNRRIAELSMSVADPEALTARLREEEEAAEKAREAKMGKPGAGKPPRPSRAYEGLDEEDDENQGARALDVEFLGIGPEQVQRGMGGRKKRVHVFGRVDSLRGDWEQAEKIEEQNAKARDRFAGSKMVQRYTTPLLFPHLDSYPPIFRLNSTAATTTRALAVQASLATSTGITERVRGMAALVGRTVALDEREALSNALQTLREEYEEGWDSELDDSGEDDE</sequence>
<evidence type="ECO:0000256" key="4">
    <source>
        <dbReference type="ARBA" id="ARBA00023128"/>
    </source>
</evidence>
<dbReference type="PANTHER" id="PTHR13391:SF0">
    <property type="entry name" value="PROTEIN MISATO HOMOLOG 1"/>
    <property type="match status" value="1"/>
</dbReference>
<dbReference type="Proteomes" id="UP000799438">
    <property type="component" value="Unassembled WGS sequence"/>
</dbReference>
<evidence type="ECO:0000313" key="8">
    <source>
        <dbReference type="EMBL" id="KAF2143481.1"/>
    </source>
</evidence>
<dbReference type="EMBL" id="ML995482">
    <property type="protein sequence ID" value="KAF2143481.1"/>
    <property type="molecule type" value="Genomic_DNA"/>
</dbReference>
<feature type="domain" description="Misato Segment II tubulin-like" evidence="6">
    <location>
        <begin position="2"/>
        <end position="114"/>
    </location>
</feature>
<dbReference type="Pfam" id="PF10644">
    <property type="entry name" value="Misat_Tub_SegII"/>
    <property type="match status" value="1"/>
</dbReference>
<dbReference type="PANTHER" id="PTHR13391">
    <property type="entry name" value="MITOCHONDRIAL DISTRIBUTION REGULATOR MISATO"/>
    <property type="match status" value="1"/>
</dbReference>
<dbReference type="CDD" id="cd06060">
    <property type="entry name" value="misato"/>
    <property type="match status" value="1"/>
</dbReference>
<keyword evidence="4" id="KW-0496">Mitochondrion</keyword>
<reference evidence="8" key="1">
    <citation type="journal article" date="2020" name="Stud. Mycol.">
        <title>101 Dothideomycetes genomes: a test case for predicting lifestyles and emergence of pathogens.</title>
        <authorList>
            <person name="Haridas S."/>
            <person name="Albert R."/>
            <person name="Binder M."/>
            <person name="Bloem J."/>
            <person name="Labutti K."/>
            <person name="Salamov A."/>
            <person name="Andreopoulos B."/>
            <person name="Baker S."/>
            <person name="Barry K."/>
            <person name="Bills G."/>
            <person name="Bluhm B."/>
            <person name="Cannon C."/>
            <person name="Castanera R."/>
            <person name="Culley D."/>
            <person name="Daum C."/>
            <person name="Ezra D."/>
            <person name="Gonzalez J."/>
            <person name="Henrissat B."/>
            <person name="Kuo A."/>
            <person name="Liang C."/>
            <person name="Lipzen A."/>
            <person name="Lutzoni F."/>
            <person name="Magnuson J."/>
            <person name="Mondo S."/>
            <person name="Nolan M."/>
            <person name="Ohm R."/>
            <person name="Pangilinan J."/>
            <person name="Park H.-J."/>
            <person name="Ramirez L."/>
            <person name="Alfaro M."/>
            <person name="Sun H."/>
            <person name="Tritt A."/>
            <person name="Yoshinaga Y."/>
            <person name="Zwiers L.-H."/>
            <person name="Turgeon B."/>
            <person name="Goodwin S."/>
            <person name="Spatafora J."/>
            <person name="Crous P."/>
            <person name="Grigoriev I."/>
        </authorList>
    </citation>
    <scope>NUCLEOTIDE SEQUENCE</scope>
    <source>
        <strain evidence="8">CBS 121167</strain>
    </source>
</reference>
<evidence type="ECO:0000256" key="3">
    <source>
        <dbReference type="ARBA" id="ARBA00008507"/>
    </source>
</evidence>
<name>A0A6A6BLQ8_9PEZI</name>
<feature type="region of interest" description="Disordered" evidence="5">
    <location>
        <begin position="345"/>
        <end position="383"/>
    </location>
</feature>
<comment type="function">
    <text evidence="1">Involved in the partitioning of the mitochondrial organelle and mitochondrial DNA (mtDNA) inheritance.</text>
</comment>
<dbReference type="InterPro" id="IPR029209">
    <property type="entry name" value="DML1/Misato_tubulin"/>
</dbReference>
<dbReference type="InterPro" id="IPR049942">
    <property type="entry name" value="DML1/Misato"/>
</dbReference>
<feature type="domain" description="DML1/Misato tubulin" evidence="7">
    <location>
        <begin position="119"/>
        <end position="303"/>
    </location>
</feature>
<evidence type="ECO:0000256" key="1">
    <source>
        <dbReference type="ARBA" id="ARBA00003757"/>
    </source>
</evidence>
<feature type="compositionally biased region" description="Basic and acidic residues" evidence="5">
    <location>
        <begin position="345"/>
        <end position="359"/>
    </location>
</feature>
<dbReference type="GeneID" id="54296419"/>
<dbReference type="InterPro" id="IPR019605">
    <property type="entry name" value="Misato_II_tubulin-like"/>
</dbReference>
<protein>
    <recommendedName>
        <fullName evidence="10">Tubulin nucleotide-binding domain-like protein</fullName>
    </recommendedName>
</protein>
<dbReference type="GO" id="GO:0005739">
    <property type="term" value="C:mitochondrion"/>
    <property type="evidence" value="ECO:0007669"/>
    <property type="project" value="UniProtKB-SubCell"/>
</dbReference>
<dbReference type="RefSeq" id="XP_033399193.1">
    <property type="nucleotide sequence ID" value="XM_033538923.1"/>
</dbReference>
<proteinExistence type="inferred from homology"/>
<dbReference type="GO" id="GO:0007005">
    <property type="term" value="P:mitochondrion organization"/>
    <property type="evidence" value="ECO:0007669"/>
    <property type="project" value="InterPro"/>
</dbReference>
<dbReference type="SUPFAM" id="SSF52490">
    <property type="entry name" value="Tubulin nucleotide-binding domain-like"/>
    <property type="match status" value="1"/>
</dbReference>
<accession>A0A6A6BLQ8</accession>
<dbReference type="AlphaFoldDB" id="A0A6A6BLQ8"/>